<evidence type="ECO:0000313" key="2">
    <source>
        <dbReference type="Proteomes" id="UP000177960"/>
    </source>
</evidence>
<comment type="caution">
    <text evidence="1">The sequence shown here is derived from an EMBL/GenBank/DDBJ whole genome shotgun (WGS) entry which is preliminary data.</text>
</comment>
<proteinExistence type="predicted"/>
<reference evidence="1 2" key="1">
    <citation type="journal article" date="2016" name="Nat. Commun.">
        <title>Thousands of microbial genomes shed light on interconnected biogeochemical processes in an aquifer system.</title>
        <authorList>
            <person name="Anantharaman K."/>
            <person name="Brown C.T."/>
            <person name="Hug L.A."/>
            <person name="Sharon I."/>
            <person name="Castelle C.J."/>
            <person name="Probst A.J."/>
            <person name="Thomas B.C."/>
            <person name="Singh A."/>
            <person name="Wilkins M.J."/>
            <person name="Karaoz U."/>
            <person name="Brodie E.L."/>
            <person name="Williams K.H."/>
            <person name="Hubbard S.S."/>
            <person name="Banfield J.F."/>
        </authorList>
    </citation>
    <scope>NUCLEOTIDE SEQUENCE [LARGE SCALE GENOMIC DNA]</scope>
</reference>
<dbReference type="AlphaFoldDB" id="A0A1G1ZGI1"/>
<evidence type="ECO:0000313" key="1">
    <source>
        <dbReference type="EMBL" id="OGY63625.1"/>
    </source>
</evidence>
<dbReference type="Proteomes" id="UP000177960">
    <property type="component" value="Unassembled WGS sequence"/>
</dbReference>
<protein>
    <submittedName>
        <fullName evidence="1">Uncharacterized protein</fullName>
    </submittedName>
</protein>
<name>A0A1G1ZGI1_9BACT</name>
<sequence length="214" mass="25411">MKNQDFKKWKNLIKKVLDDCWEFRSLCGKPFDRGFIGELLVLKRLLEKYEVQLCSDSGEFVYAGSSNKGWDIELKLGDKFIRFDAKATTTLAPNGEPRWVRQASNNRFCNVIINKRNFRQKISLKKDFNPKLFFVYVDVNAWLKNRRADYYILSDRETKLVFGKKYQRLYNGKIRESGSTDFWVEYDDVKNFKDKYPNSGEFRVIKSCLKKSKK</sequence>
<organism evidence="1 2">
    <name type="scientific">Candidatus Harrisonbacteria bacterium RIFCSPHIGHO2_02_FULL_42_16</name>
    <dbReference type="NCBI Taxonomy" id="1798404"/>
    <lineage>
        <taxon>Bacteria</taxon>
        <taxon>Candidatus Harrisoniibacteriota</taxon>
    </lineage>
</organism>
<dbReference type="EMBL" id="MHJG01000020">
    <property type="protein sequence ID" value="OGY63625.1"/>
    <property type="molecule type" value="Genomic_DNA"/>
</dbReference>
<dbReference type="STRING" id="1798404.A3B92_03165"/>
<gene>
    <name evidence="1" type="ORF">A3B92_03165</name>
</gene>
<accession>A0A1G1ZGI1</accession>